<evidence type="ECO:0000256" key="1">
    <source>
        <dbReference type="SAM" id="MobiDB-lite"/>
    </source>
</evidence>
<feature type="region of interest" description="Disordered" evidence="1">
    <location>
        <begin position="431"/>
        <end position="450"/>
    </location>
</feature>
<reference evidence="3 4" key="1">
    <citation type="journal article" date="2010" name="Nat. Biotechnol.">
        <title>Genome sequence of the model mushroom Schizophyllum commune.</title>
        <authorList>
            <person name="Ohm R.A."/>
            <person name="de Jong J.F."/>
            <person name="Lugones L.G."/>
            <person name="Aerts A."/>
            <person name="Kothe E."/>
            <person name="Stajich J.E."/>
            <person name="de Vries R.P."/>
            <person name="Record E."/>
            <person name="Levasseur A."/>
            <person name="Baker S.E."/>
            <person name="Bartholomew K.A."/>
            <person name="Coutinho P.M."/>
            <person name="Erdmann S."/>
            <person name="Fowler T.J."/>
            <person name="Gathman A.C."/>
            <person name="Lombard V."/>
            <person name="Henrissat B."/>
            <person name="Knabe N."/>
            <person name="Kuees U."/>
            <person name="Lilly W.W."/>
            <person name="Lindquist E."/>
            <person name="Lucas S."/>
            <person name="Magnuson J.K."/>
            <person name="Piumi F."/>
            <person name="Raudaskoski M."/>
            <person name="Salamov A."/>
            <person name="Schmutz J."/>
            <person name="Schwarze F.W.M.R."/>
            <person name="vanKuyk P.A."/>
            <person name="Horton J.S."/>
            <person name="Grigoriev I.V."/>
            <person name="Woesten H.A.B."/>
        </authorList>
    </citation>
    <scope>NUCLEOTIDE SEQUENCE [LARGE SCALE GENOMIC DNA]</scope>
    <source>
        <strain evidence="4">H4-8 / FGSC 9210</strain>
    </source>
</reference>
<feature type="compositionally biased region" description="Basic and acidic residues" evidence="1">
    <location>
        <begin position="173"/>
        <end position="188"/>
    </location>
</feature>
<dbReference type="HOGENOM" id="CLU_608536_0_0_1"/>
<evidence type="ECO:0000313" key="4">
    <source>
        <dbReference type="Proteomes" id="UP000007431"/>
    </source>
</evidence>
<dbReference type="OrthoDB" id="10410401at2759"/>
<dbReference type="RefSeq" id="XP_003027981.1">
    <property type="nucleotide sequence ID" value="XM_003027935.1"/>
</dbReference>
<dbReference type="AlphaFoldDB" id="D8QF74"/>
<protein>
    <submittedName>
        <fullName evidence="3">Uncharacterized protein</fullName>
    </submittedName>
</protein>
<feature type="region of interest" description="Disordered" evidence="1">
    <location>
        <begin position="166"/>
        <end position="228"/>
    </location>
</feature>
<keyword evidence="4" id="KW-1185">Reference proteome</keyword>
<keyword evidence="2" id="KW-0732">Signal</keyword>
<feature type="compositionally biased region" description="Low complexity" evidence="1">
    <location>
        <begin position="189"/>
        <end position="218"/>
    </location>
</feature>
<name>D8QF74_SCHCM</name>
<feature type="chain" id="PRO_5003120885" evidence="2">
    <location>
        <begin position="18"/>
        <end position="450"/>
    </location>
</feature>
<dbReference type="Proteomes" id="UP000007431">
    <property type="component" value="Unassembled WGS sequence"/>
</dbReference>
<evidence type="ECO:0000256" key="2">
    <source>
        <dbReference type="SAM" id="SignalP"/>
    </source>
</evidence>
<sequence length="450" mass="46650">MIMLVWILPFLAPKRPAIEYCSRCRCEMKQGRRVPSRARTLPMGEVIHCSPIAKGVHSAVRINGQPITRPKGHIRSSSAHQVLTMRAIADRGMSRTSTELPAGRRSPKATKVSAKTTKHFASGNGGVSFNDPFAKSNSKSSKRMTLPKVSSSPSLQLFRDAKASMKKNSFESSAKKNSFDSSAKKNSFDSDTSASSGKDSSTGKDSSASSTSTIGKDSSMSRKEFSITKDATPSKMTLVSSTLNAAFDASVAVPVKAAKSSLASAGKASLASANKASMRISNFAKLQRMNPMAPSPVATPVAVDMPASILSSSPAMTVSSSSATTISSATSTAVSSATMILSASGQATFSSSAAATFSESPTSILPEATILPEAAKVSSSWGPFVDVVPPTPQMFSEGTFDGPVAPGLMGFAASDTVGYAASSVSLDERRGAGCSLDADAGDASSKRYSI</sequence>
<feature type="non-terminal residue" evidence="3">
    <location>
        <position position="450"/>
    </location>
</feature>
<organism evidence="4">
    <name type="scientific">Schizophyllum commune (strain H4-8 / FGSC 9210)</name>
    <name type="common">Split gill fungus</name>
    <dbReference type="NCBI Taxonomy" id="578458"/>
    <lineage>
        <taxon>Eukaryota</taxon>
        <taxon>Fungi</taxon>
        <taxon>Dikarya</taxon>
        <taxon>Basidiomycota</taxon>
        <taxon>Agaricomycotina</taxon>
        <taxon>Agaricomycetes</taxon>
        <taxon>Agaricomycetidae</taxon>
        <taxon>Agaricales</taxon>
        <taxon>Schizophyllaceae</taxon>
        <taxon>Schizophyllum</taxon>
    </lineage>
</organism>
<dbReference type="VEuPathDB" id="FungiDB:SCHCODRAFT_02513907"/>
<gene>
    <name evidence="3" type="ORF">SCHCODRAFT_112505</name>
</gene>
<dbReference type="GeneID" id="9592037"/>
<feature type="signal peptide" evidence="2">
    <location>
        <begin position="1"/>
        <end position="17"/>
    </location>
</feature>
<dbReference type="EMBL" id="GL377311">
    <property type="protein sequence ID" value="EFI93078.1"/>
    <property type="molecule type" value="Genomic_DNA"/>
</dbReference>
<dbReference type="KEGG" id="scm:SCHCO_02513907"/>
<evidence type="ECO:0000313" key="3">
    <source>
        <dbReference type="EMBL" id="EFI93078.1"/>
    </source>
</evidence>
<proteinExistence type="predicted"/>
<feature type="region of interest" description="Disordered" evidence="1">
    <location>
        <begin position="94"/>
        <end position="153"/>
    </location>
</feature>
<dbReference type="InParanoid" id="D8QF74"/>
<accession>D8QF74</accession>